<dbReference type="PANTHER" id="PTHR15921">
    <property type="entry name" value="PRE-MRNA CLEAVAGE COMPLEX II"/>
    <property type="match status" value="1"/>
</dbReference>
<evidence type="ECO:0000259" key="1">
    <source>
        <dbReference type="Pfam" id="PF11526"/>
    </source>
</evidence>
<dbReference type="Pfam" id="PF11526">
    <property type="entry name" value="Pfc11_Clp1_ID"/>
    <property type="match status" value="1"/>
</dbReference>
<protein>
    <submittedName>
        <fullName evidence="2">Pre-mRNA cleavage complex 2 protein Pcf11</fullName>
    </submittedName>
</protein>
<comment type="caution">
    <text evidence="2">The sequence shown here is derived from an EMBL/GenBank/DDBJ whole genome shotgun (WGS) entry which is preliminary data.</text>
</comment>
<sequence>FRPTIIAALYKGSQCATCGMRFKEIQSEQYSRHLDWHFRMNRREKDGAKKAYSRRLFYEIKDWIQFNEIEEAEERTPSYFELQADGDMAKNDEKEKIQSVPASECETEVGHFKNSLCCMYNKILKKMFLRRYGD</sequence>
<keyword evidence="3" id="KW-1185">Reference proteome</keyword>
<name>A0A4Y2DXE6_ARAVE</name>
<dbReference type="GO" id="GO:0005849">
    <property type="term" value="C:mRNA cleavage factor complex"/>
    <property type="evidence" value="ECO:0007669"/>
    <property type="project" value="InterPro"/>
</dbReference>
<dbReference type="GO" id="GO:0006369">
    <property type="term" value="P:termination of RNA polymerase II transcription"/>
    <property type="evidence" value="ECO:0007669"/>
    <property type="project" value="InterPro"/>
</dbReference>
<dbReference type="PANTHER" id="PTHR15921:SF3">
    <property type="entry name" value="PRE-MRNA CLEAVAGE COMPLEX 2 PROTEIN PCF11"/>
    <property type="match status" value="1"/>
</dbReference>
<dbReference type="InterPro" id="IPR021605">
    <property type="entry name" value="Pcf11_Clp1-ID"/>
</dbReference>
<dbReference type="AlphaFoldDB" id="A0A4Y2DXE6"/>
<reference evidence="2 3" key="1">
    <citation type="journal article" date="2019" name="Sci. Rep.">
        <title>Orb-weaving spider Araneus ventricosus genome elucidates the spidroin gene catalogue.</title>
        <authorList>
            <person name="Kono N."/>
            <person name="Nakamura H."/>
            <person name="Ohtoshi R."/>
            <person name="Moran D.A.P."/>
            <person name="Shinohara A."/>
            <person name="Yoshida Y."/>
            <person name="Fujiwara M."/>
            <person name="Mori M."/>
            <person name="Tomita M."/>
            <person name="Arakawa K."/>
        </authorList>
    </citation>
    <scope>NUCLEOTIDE SEQUENCE [LARGE SCALE GENOMIC DNA]</scope>
</reference>
<dbReference type="GO" id="GO:0031124">
    <property type="term" value="P:mRNA 3'-end processing"/>
    <property type="evidence" value="ECO:0007669"/>
    <property type="project" value="InterPro"/>
</dbReference>
<dbReference type="InterPro" id="IPR045154">
    <property type="entry name" value="PCF11-like"/>
</dbReference>
<dbReference type="GO" id="GO:0000993">
    <property type="term" value="F:RNA polymerase II complex binding"/>
    <property type="evidence" value="ECO:0007669"/>
    <property type="project" value="InterPro"/>
</dbReference>
<evidence type="ECO:0000313" key="2">
    <source>
        <dbReference type="EMBL" id="GBM21530.1"/>
    </source>
</evidence>
<dbReference type="EMBL" id="BGPR01168289">
    <property type="protein sequence ID" value="GBM21530.1"/>
    <property type="molecule type" value="Genomic_DNA"/>
</dbReference>
<dbReference type="Proteomes" id="UP000499080">
    <property type="component" value="Unassembled WGS sequence"/>
</dbReference>
<evidence type="ECO:0000313" key="3">
    <source>
        <dbReference type="Proteomes" id="UP000499080"/>
    </source>
</evidence>
<dbReference type="OrthoDB" id="6432996at2759"/>
<feature type="non-terminal residue" evidence="2">
    <location>
        <position position="1"/>
    </location>
</feature>
<accession>A0A4Y2DXE6</accession>
<dbReference type="GO" id="GO:0003729">
    <property type="term" value="F:mRNA binding"/>
    <property type="evidence" value="ECO:0007669"/>
    <property type="project" value="InterPro"/>
</dbReference>
<proteinExistence type="predicted"/>
<organism evidence="2 3">
    <name type="scientific">Araneus ventricosus</name>
    <name type="common">Orbweaver spider</name>
    <name type="synonym">Epeira ventricosa</name>
    <dbReference type="NCBI Taxonomy" id="182803"/>
    <lineage>
        <taxon>Eukaryota</taxon>
        <taxon>Metazoa</taxon>
        <taxon>Ecdysozoa</taxon>
        <taxon>Arthropoda</taxon>
        <taxon>Chelicerata</taxon>
        <taxon>Arachnida</taxon>
        <taxon>Araneae</taxon>
        <taxon>Araneomorphae</taxon>
        <taxon>Entelegynae</taxon>
        <taxon>Araneoidea</taxon>
        <taxon>Araneidae</taxon>
        <taxon>Araneus</taxon>
    </lineage>
</organism>
<dbReference type="GO" id="GO:0005737">
    <property type="term" value="C:cytoplasm"/>
    <property type="evidence" value="ECO:0007669"/>
    <property type="project" value="TreeGrafter"/>
</dbReference>
<feature type="domain" description="Pcf11 Clp1-ID" evidence="1">
    <location>
        <begin position="40"/>
        <end position="76"/>
    </location>
</feature>
<gene>
    <name evidence="2" type="primary">PCF11_0</name>
    <name evidence="2" type="ORF">AVEN_157638_1</name>
</gene>